<evidence type="ECO:0000256" key="1">
    <source>
        <dbReference type="SAM" id="MobiDB-lite"/>
    </source>
</evidence>
<evidence type="ECO:0000313" key="3">
    <source>
        <dbReference type="Proteomes" id="UP001528823"/>
    </source>
</evidence>
<organism evidence="2 3">
    <name type="scientific">Spartinivicinus poritis</name>
    <dbReference type="NCBI Taxonomy" id="2994640"/>
    <lineage>
        <taxon>Bacteria</taxon>
        <taxon>Pseudomonadati</taxon>
        <taxon>Pseudomonadota</taxon>
        <taxon>Gammaproteobacteria</taxon>
        <taxon>Oceanospirillales</taxon>
        <taxon>Zooshikellaceae</taxon>
        <taxon>Spartinivicinus</taxon>
    </lineage>
</organism>
<dbReference type="EMBL" id="JAPMOU010000006">
    <property type="protein sequence ID" value="MDE1461694.1"/>
    <property type="molecule type" value="Genomic_DNA"/>
</dbReference>
<keyword evidence="3" id="KW-1185">Reference proteome</keyword>
<reference evidence="2 3" key="1">
    <citation type="submission" date="2022-11" db="EMBL/GenBank/DDBJ databases">
        <title>Spartinivicinus poritis sp. nov., isolated from scleractinian coral Porites lutea.</title>
        <authorList>
            <person name="Zhang G."/>
            <person name="Cai L."/>
            <person name="Wei Q."/>
        </authorList>
    </citation>
    <scope>NUCLEOTIDE SEQUENCE [LARGE SCALE GENOMIC DNA]</scope>
    <source>
        <strain evidence="2 3">A2-2</strain>
    </source>
</reference>
<feature type="compositionally biased region" description="Basic residues" evidence="1">
    <location>
        <begin position="69"/>
        <end position="84"/>
    </location>
</feature>
<protein>
    <submittedName>
        <fullName evidence="2">Uncharacterized protein</fullName>
    </submittedName>
</protein>
<feature type="region of interest" description="Disordered" evidence="1">
    <location>
        <begin position="63"/>
        <end position="84"/>
    </location>
</feature>
<sequence>MMLKTLATMILLFGILALFQGASWGLPIILVSLVIFQTAGEIGDKFNNLPKYNLAKLKGAWVQQPTKSNPKRQKRRATRPVHAH</sequence>
<dbReference type="Proteomes" id="UP001528823">
    <property type="component" value="Unassembled WGS sequence"/>
</dbReference>
<dbReference type="RefSeq" id="WP_274688054.1">
    <property type="nucleotide sequence ID" value="NZ_JAPMOU010000006.1"/>
</dbReference>
<evidence type="ECO:0000313" key="2">
    <source>
        <dbReference type="EMBL" id="MDE1461694.1"/>
    </source>
</evidence>
<name>A0ABT5U5Q8_9GAMM</name>
<accession>A0ABT5U5Q8</accession>
<comment type="caution">
    <text evidence="2">The sequence shown here is derived from an EMBL/GenBank/DDBJ whole genome shotgun (WGS) entry which is preliminary data.</text>
</comment>
<gene>
    <name evidence="2" type="ORF">ORQ98_06900</name>
</gene>
<proteinExistence type="predicted"/>